<feature type="region of interest" description="Disordered" evidence="19">
    <location>
        <begin position="514"/>
        <end position="534"/>
    </location>
</feature>
<keyword evidence="9 18" id="KW-0067">ATP-binding</keyword>
<evidence type="ECO:0000256" key="6">
    <source>
        <dbReference type="ARBA" id="ARBA00022737"/>
    </source>
</evidence>
<keyword evidence="11" id="KW-1278">Translocase</keyword>
<dbReference type="Gene3D" id="3.40.50.1000">
    <property type="entry name" value="HAD superfamily/HAD-like"/>
    <property type="match status" value="1"/>
</dbReference>
<keyword evidence="6" id="KW-0677">Repeat</keyword>
<dbReference type="InterPro" id="IPR044492">
    <property type="entry name" value="P_typ_ATPase_HD_dom"/>
</dbReference>
<dbReference type="EMBL" id="PVGH01000093">
    <property type="protein sequence ID" value="PRF55966.1"/>
    <property type="molecule type" value="Genomic_DNA"/>
</dbReference>
<keyword evidence="3" id="KW-0813">Transport</keyword>
<dbReference type="InterPro" id="IPR017969">
    <property type="entry name" value="Heavy-metal-associated_CS"/>
</dbReference>
<dbReference type="InterPro" id="IPR006121">
    <property type="entry name" value="HMA_dom"/>
</dbReference>
<feature type="transmembrane region" description="Helical" evidence="18">
    <location>
        <begin position="631"/>
        <end position="649"/>
    </location>
</feature>
<feature type="domain" description="HMA" evidence="20">
    <location>
        <begin position="11"/>
        <end position="76"/>
    </location>
</feature>
<evidence type="ECO:0000256" key="19">
    <source>
        <dbReference type="SAM" id="MobiDB-lite"/>
    </source>
</evidence>
<dbReference type="InterPro" id="IPR036412">
    <property type="entry name" value="HAD-like_sf"/>
</dbReference>
<dbReference type="PRINTS" id="PR00943">
    <property type="entry name" value="CUATPASE"/>
</dbReference>
<sequence>MTESLASASLHTIELRIDGMHRGGCTGRVQRALAGVPGVVDATVDLERQAATITARETVEPARLVDAVGAAGYRATVREAVAGSDAMAAQGKHEGSPGAAATVLLDIDGMTCASCVSRVEKALAKVPGVTHASVNLATERATVEASADVSAARLVEAVEQAGYQATPIESARAVATSEPVDHKAAHSVQLDIDGMTCASCVSRVEKALAKVPGVTHASVNLATERATVEASADVSAARLAEAVEQAGYRATPVQPAPSAATSEPVDHKATHSVELDIDGMTCASCVSRVEKALVKVPGVTHASVNLATERATVEASADVSAARLAEAVEQAGYGATPIEPARAAVTSEPADHKAARSIDLDIDGMTCASCVSRVEKALAKVPGVAHASVNLATERATVEASADVSAAQLVEAVEQAGYRATPVESAPSPARSTSAEREATHSIDLDIGGMTCASCVSRVEKALEKVPGVTHASVNLATERASVRAAGPLDVDALIAAVTTAGYRATPAPTPAAAADANAAASSTPAAPDRDARKRQEALRERNLVIASAVLSAPLVAPMLAAPLGIDAMLPGWLQLVLASIVQFGFGARFYRAAWHAVKARAGNMDLLVALGTSAAYGLSLWMLLRDPAHPGHLYFEASAVIVTLVRFGKWLEARAKRQTTDAIRALNALRPDRARIVDNGVERDVPLAQVRVGTIVSVRPGERLPVDGRVVSGRSHVDESLITGESLPVPKDDGDAVTAGSINGEGALVVETTAIGAETTLARIIRLVESAQAEKAPIQRLVDRVSAVFVPAILGIAVLTLVGWLLAGAGAETAILNAVAVLVIACPCALGLATPAAIMAGTGVAARHGVLIKDAQALELAQRATVIAFDKTGTLTEGKPSVTAFDAVDVPRDDALALAAAVQRHSDHPLARAVVAAYDAQRNAQAAPVATDARAVAGRGVEARVDGRLLALGSTRWRDELGIVVPPALDARAAELERAGNTISWLMHADAPRAAIALIAFGDTVKPGARDAIAALADRHVASVLVTGDNRGSAAAVAAALGIDEVHAQVLPDDKARVVASLKREHGGVVAMVGDGINDAPALAAADVGIAMATGTDVAMHTAGITLMRGDPALVADAIDISKRTYRKIQQNLFWAFVYNLIGVPLAALGWLNPVIAGAAMAFSSVSVVTNALLLRRWKGRAR</sequence>
<dbReference type="PRINTS" id="PR00119">
    <property type="entry name" value="CATATPASE"/>
</dbReference>
<dbReference type="GO" id="GO:0005507">
    <property type="term" value="F:copper ion binding"/>
    <property type="evidence" value="ECO:0007669"/>
    <property type="project" value="InterPro"/>
</dbReference>
<evidence type="ECO:0000313" key="21">
    <source>
        <dbReference type="EMBL" id="PRF55966.1"/>
    </source>
</evidence>
<dbReference type="InterPro" id="IPR059000">
    <property type="entry name" value="ATPase_P-type_domA"/>
</dbReference>
<evidence type="ECO:0000256" key="12">
    <source>
        <dbReference type="ARBA" id="ARBA00022989"/>
    </source>
</evidence>
<gene>
    <name evidence="21" type="ORF">C6Q15_25295</name>
</gene>
<dbReference type="GO" id="GO:0016887">
    <property type="term" value="F:ATP hydrolysis activity"/>
    <property type="evidence" value="ECO:0007669"/>
    <property type="project" value="InterPro"/>
</dbReference>
<evidence type="ECO:0000256" key="8">
    <source>
        <dbReference type="ARBA" id="ARBA00022796"/>
    </source>
</evidence>
<dbReference type="Pfam" id="PF00122">
    <property type="entry name" value="E1-E2_ATPase"/>
    <property type="match status" value="1"/>
</dbReference>
<dbReference type="InterPro" id="IPR023299">
    <property type="entry name" value="ATPase_P-typ_cyto_dom_N"/>
</dbReference>
<evidence type="ECO:0000256" key="10">
    <source>
        <dbReference type="ARBA" id="ARBA00022842"/>
    </source>
</evidence>
<dbReference type="SUPFAM" id="SSF81665">
    <property type="entry name" value="Calcium ATPase, transmembrane domain M"/>
    <property type="match status" value="1"/>
</dbReference>
<evidence type="ECO:0000256" key="3">
    <source>
        <dbReference type="ARBA" id="ARBA00022448"/>
    </source>
</evidence>
<evidence type="ECO:0000256" key="7">
    <source>
        <dbReference type="ARBA" id="ARBA00022741"/>
    </source>
</evidence>
<evidence type="ECO:0000256" key="2">
    <source>
        <dbReference type="ARBA" id="ARBA00006024"/>
    </source>
</evidence>
<dbReference type="Gene3D" id="2.70.150.10">
    <property type="entry name" value="Calcium-transporting ATPase, cytoplasmic transduction domain A"/>
    <property type="match status" value="1"/>
</dbReference>
<dbReference type="NCBIfam" id="TIGR00003">
    <property type="entry name" value="copper ion binding protein"/>
    <property type="match status" value="5"/>
</dbReference>
<dbReference type="SUPFAM" id="SSF56784">
    <property type="entry name" value="HAD-like"/>
    <property type="match status" value="1"/>
</dbReference>
<dbReference type="GO" id="GO:0055070">
    <property type="term" value="P:copper ion homeostasis"/>
    <property type="evidence" value="ECO:0007669"/>
    <property type="project" value="TreeGrafter"/>
</dbReference>
<keyword evidence="13" id="KW-0186">Copper</keyword>
<dbReference type="InterPro" id="IPR023298">
    <property type="entry name" value="ATPase_P-typ_TM_dom_sf"/>
</dbReference>
<keyword evidence="7 18" id="KW-0547">Nucleotide-binding</keyword>
<evidence type="ECO:0000256" key="13">
    <source>
        <dbReference type="ARBA" id="ARBA00023008"/>
    </source>
</evidence>
<dbReference type="PROSITE" id="PS50846">
    <property type="entry name" value="HMA_2"/>
    <property type="match status" value="6"/>
</dbReference>
<evidence type="ECO:0000256" key="15">
    <source>
        <dbReference type="ARBA" id="ARBA00023136"/>
    </source>
</evidence>
<keyword evidence="4 18" id="KW-0812">Transmembrane</keyword>
<dbReference type="NCBIfam" id="TIGR01494">
    <property type="entry name" value="ATPase_P-type"/>
    <property type="match status" value="2"/>
</dbReference>
<dbReference type="RefSeq" id="WP_105797217.1">
    <property type="nucleotide sequence ID" value="NZ_JAGSWF010000022.1"/>
</dbReference>
<dbReference type="FunFam" id="2.70.150.10:FF:000002">
    <property type="entry name" value="Copper-transporting ATPase 1, putative"/>
    <property type="match status" value="1"/>
</dbReference>
<dbReference type="InterPro" id="IPR018303">
    <property type="entry name" value="ATPase_P-typ_P_site"/>
</dbReference>
<feature type="transmembrane region" description="Helical" evidence="18">
    <location>
        <begin position="572"/>
        <end position="591"/>
    </location>
</feature>
<dbReference type="FunFam" id="3.30.70.100:FF:000005">
    <property type="entry name" value="Copper-exporting P-type ATPase A"/>
    <property type="match status" value="5"/>
</dbReference>
<dbReference type="PANTHER" id="PTHR43520">
    <property type="entry name" value="ATP7, ISOFORM B"/>
    <property type="match status" value="1"/>
</dbReference>
<dbReference type="NCBIfam" id="TIGR01525">
    <property type="entry name" value="ATPase-IB_hvy"/>
    <property type="match status" value="1"/>
</dbReference>
<feature type="transmembrane region" description="Helical" evidence="18">
    <location>
        <begin position="814"/>
        <end position="839"/>
    </location>
</feature>
<dbReference type="PRINTS" id="PR00942">
    <property type="entry name" value="CUATPASEI"/>
</dbReference>
<comment type="subcellular location">
    <subcellularLocation>
        <location evidence="18">Cell membrane</location>
    </subcellularLocation>
    <subcellularLocation>
        <location evidence="1">Endomembrane system</location>
        <topology evidence="1">Multi-pass membrane protein</topology>
    </subcellularLocation>
</comment>
<dbReference type="PROSITE" id="PS00154">
    <property type="entry name" value="ATPASE_E1_E2"/>
    <property type="match status" value="1"/>
</dbReference>
<comment type="caution">
    <text evidence="21">The sequence shown here is derived from an EMBL/GenBank/DDBJ whole genome shotgun (WGS) entry which is preliminary data.</text>
</comment>
<evidence type="ECO:0000313" key="22">
    <source>
        <dbReference type="Proteomes" id="UP000238982"/>
    </source>
</evidence>
<feature type="transmembrane region" description="Helical" evidence="18">
    <location>
        <begin position="786"/>
        <end position="808"/>
    </location>
</feature>
<feature type="domain" description="HMA" evidence="20">
    <location>
        <begin position="101"/>
        <end position="166"/>
    </location>
</feature>
<dbReference type="SFLD" id="SFLDG00002">
    <property type="entry name" value="C1.7:_P-type_atpase_like"/>
    <property type="match status" value="1"/>
</dbReference>
<keyword evidence="10" id="KW-0460">Magnesium</keyword>
<dbReference type="CDD" id="cd02094">
    <property type="entry name" value="P-type_ATPase_Cu-like"/>
    <property type="match status" value="1"/>
</dbReference>
<dbReference type="InterPro" id="IPR027256">
    <property type="entry name" value="P-typ_ATPase_IB"/>
</dbReference>
<dbReference type="SFLD" id="SFLDS00003">
    <property type="entry name" value="Haloacid_Dehalogenase"/>
    <property type="match status" value="1"/>
</dbReference>
<keyword evidence="12 18" id="KW-1133">Transmembrane helix</keyword>
<dbReference type="GO" id="GO:0005886">
    <property type="term" value="C:plasma membrane"/>
    <property type="evidence" value="ECO:0007669"/>
    <property type="project" value="UniProtKB-SubCell"/>
</dbReference>
<keyword evidence="18" id="KW-1003">Cell membrane</keyword>
<dbReference type="GO" id="GO:0043682">
    <property type="term" value="F:P-type divalent copper transporter activity"/>
    <property type="evidence" value="ECO:0007669"/>
    <property type="project" value="UniProtKB-EC"/>
</dbReference>
<dbReference type="GO" id="GO:0005524">
    <property type="term" value="F:ATP binding"/>
    <property type="evidence" value="ECO:0007669"/>
    <property type="project" value="UniProtKB-UniRule"/>
</dbReference>
<organism evidence="21 22">
    <name type="scientific">Burkholderia multivorans</name>
    <dbReference type="NCBI Taxonomy" id="87883"/>
    <lineage>
        <taxon>Bacteria</taxon>
        <taxon>Pseudomonadati</taxon>
        <taxon>Pseudomonadota</taxon>
        <taxon>Betaproteobacteria</taxon>
        <taxon>Burkholderiales</taxon>
        <taxon>Burkholderiaceae</taxon>
        <taxon>Burkholderia</taxon>
        <taxon>Burkholderia cepacia complex</taxon>
    </lineage>
</organism>
<dbReference type="Gene3D" id="3.30.70.100">
    <property type="match status" value="6"/>
</dbReference>
<accession>A0A2S9ME14</accession>
<dbReference type="Pfam" id="PF00403">
    <property type="entry name" value="HMA"/>
    <property type="match status" value="6"/>
</dbReference>
<dbReference type="CDD" id="cd00371">
    <property type="entry name" value="HMA"/>
    <property type="match status" value="6"/>
</dbReference>
<evidence type="ECO:0000256" key="11">
    <source>
        <dbReference type="ARBA" id="ARBA00022967"/>
    </source>
</evidence>
<dbReference type="SFLD" id="SFLDF00027">
    <property type="entry name" value="p-type_atpase"/>
    <property type="match status" value="1"/>
</dbReference>
<evidence type="ECO:0000256" key="9">
    <source>
        <dbReference type="ARBA" id="ARBA00022840"/>
    </source>
</evidence>
<feature type="transmembrane region" description="Helical" evidence="18">
    <location>
        <begin position="1133"/>
        <end position="1150"/>
    </location>
</feature>
<dbReference type="EC" id="7.2.2.9" evidence="16"/>
<keyword evidence="5 18" id="KW-0479">Metal-binding</keyword>
<evidence type="ECO:0000256" key="4">
    <source>
        <dbReference type="ARBA" id="ARBA00022692"/>
    </source>
</evidence>
<evidence type="ECO:0000259" key="20">
    <source>
        <dbReference type="PROSITE" id="PS50846"/>
    </source>
</evidence>
<evidence type="ECO:0000256" key="16">
    <source>
        <dbReference type="ARBA" id="ARBA00038904"/>
    </source>
</evidence>
<comment type="similarity">
    <text evidence="2 18">Belongs to the cation transport ATPase (P-type) (TC 3.A.3) family. Type IB subfamily.</text>
</comment>
<feature type="domain" description="HMA" evidence="20">
    <location>
        <begin position="271"/>
        <end position="336"/>
    </location>
</feature>
<evidence type="ECO:0000256" key="5">
    <source>
        <dbReference type="ARBA" id="ARBA00022723"/>
    </source>
</evidence>
<keyword evidence="8" id="KW-0187">Copper transport</keyword>
<dbReference type="Pfam" id="PF00702">
    <property type="entry name" value="Hydrolase"/>
    <property type="match status" value="1"/>
</dbReference>
<evidence type="ECO:0000256" key="18">
    <source>
        <dbReference type="RuleBase" id="RU362081"/>
    </source>
</evidence>
<feature type="transmembrane region" description="Helical" evidence="18">
    <location>
        <begin position="1156"/>
        <end position="1176"/>
    </location>
</feature>
<dbReference type="Proteomes" id="UP000238982">
    <property type="component" value="Unassembled WGS sequence"/>
</dbReference>
<keyword evidence="14" id="KW-0406">Ion transport</keyword>
<feature type="domain" description="HMA" evidence="20">
    <location>
        <begin position="186"/>
        <end position="251"/>
    </location>
</feature>
<dbReference type="InterPro" id="IPR023214">
    <property type="entry name" value="HAD_sf"/>
</dbReference>
<dbReference type="NCBIfam" id="TIGR01511">
    <property type="entry name" value="ATPase-IB1_Cu"/>
    <property type="match status" value="1"/>
</dbReference>
<dbReference type="SUPFAM" id="SSF55008">
    <property type="entry name" value="HMA, heavy metal-associated domain"/>
    <property type="match status" value="6"/>
</dbReference>
<comment type="catalytic activity">
    <reaction evidence="17">
        <text>Cu(2+)(in) + ATP + H2O = Cu(2+)(out) + ADP + phosphate + H(+)</text>
        <dbReference type="Rhea" id="RHEA:10376"/>
        <dbReference type="ChEBI" id="CHEBI:15377"/>
        <dbReference type="ChEBI" id="CHEBI:15378"/>
        <dbReference type="ChEBI" id="CHEBI:29036"/>
        <dbReference type="ChEBI" id="CHEBI:30616"/>
        <dbReference type="ChEBI" id="CHEBI:43474"/>
        <dbReference type="ChEBI" id="CHEBI:456216"/>
        <dbReference type="EC" id="7.2.2.9"/>
    </reaction>
</comment>
<feature type="domain" description="HMA" evidence="20">
    <location>
        <begin position="441"/>
        <end position="506"/>
    </location>
</feature>
<evidence type="ECO:0000256" key="17">
    <source>
        <dbReference type="ARBA" id="ARBA00047424"/>
    </source>
</evidence>
<feature type="transmembrane region" description="Helical" evidence="18">
    <location>
        <begin position="603"/>
        <end position="625"/>
    </location>
</feature>
<dbReference type="PANTHER" id="PTHR43520:SF8">
    <property type="entry name" value="P-TYPE CU(+) TRANSPORTER"/>
    <property type="match status" value="1"/>
</dbReference>
<dbReference type="GO" id="GO:0012505">
    <property type="term" value="C:endomembrane system"/>
    <property type="evidence" value="ECO:0007669"/>
    <property type="project" value="UniProtKB-SubCell"/>
</dbReference>
<dbReference type="SUPFAM" id="SSF81653">
    <property type="entry name" value="Calcium ATPase, transduction domain A"/>
    <property type="match status" value="1"/>
</dbReference>
<dbReference type="PROSITE" id="PS01047">
    <property type="entry name" value="HMA_1"/>
    <property type="match status" value="5"/>
</dbReference>
<dbReference type="AlphaFoldDB" id="A0A2S9ME14"/>
<dbReference type="InterPro" id="IPR001757">
    <property type="entry name" value="P_typ_ATPase"/>
</dbReference>
<feature type="domain" description="HMA" evidence="20">
    <location>
        <begin position="356"/>
        <end position="421"/>
    </location>
</feature>
<evidence type="ECO:0000256" key="1">
    <source>
        <dbReference type="ARBA" id="ARBA00004127"/>
    </source>
</evidence>
<protein>
    <recommendedName>
        <fullName evidence="16">P-type Cu(2+) transporter</fullName>
        <ecNumber evidence="16">7.2.2.9</ecNumber>
    </recommendedName>
</protein>
<feature type="compositionally biased region" description="Low complexity" evidence="19">
    <location>
        <begin position="514"/>
        <end position="527"/>
    </location>
</feature>
<dbReference type="InterPro" id="IPR006122">
    <property type="entry name" value="HMA_Cu_ion-bd"/>
</dbReference>
<keyword evidence="15 18" id="KW-0472">Membrane</keyword>
<dbReference type="InterPro" id="IPR008250">
    <property type="entry name" value="ATPase_P-typ_transduc_dom_A_sf"/>
</dbReference>
<proteinExistence type="inferred from homology"/>
<dbReference type="InterPro" id="IPR036163">
    <property type="entry name" value="HMA_dom_sf"/>
</dbReference>
<dbReference type="Gene3D" id="3.40.1110.10">
    <property type="entry name" value="Calcium-transporting ATPase, cytoplasmic domain N"/>
    <property type="match status" value="1"/>
</dbReference>
<reference evidence="21 22" key="1">
    <citation type="submission" date="2018-03" db="EMBL/GenBank/DDBJ databases">
        <authorList>
            <person name="Keele B.F."/>
        </authorList>
    </citation>
    <scope>NUCLEOTIDE SEQUENCE [LARGE SCALE GENOMIC DNA]</scope>
    <source>
        <strain evidence="21 22">AU19729</strain>
    </source>
</reference>
<evidence type="ECO:0000256" key="14">
    <source>
        <dbReference type="ARBA" id="ARBA00023065"/>
    </source>
</evidence>
<name>A0A2S9ME14_9BURK</name>